<dbReference type="Proteomes" id="UP001162992">
    <property type="component" value="Chromosome 2"/>
</dbReference>
<evidence type="ECO:0000313" key="2">
    <source>
        <dbReference type="Proteomes" id="UP001162992"/>
    </source>
</evidence>
<gene>
    <name evidence="1" type="ORF">O6H91_02G120100</name>
</gene>
<proteinExistence type="predicted"/>
<organism evidence="1 2">
    <name type="scientific">Diphasiastrum complanatum</name>
    <name type="common">Issler's clubmoss</name>
    <name type="synonym">Lycopodium complanatum</name>
    <dbReference type="NCBI Taxonomy" id="34168"/>
    <lineage>
        <taxon>Eukaryota</taxon>
        <taxon>Viridiplantae</taxon>
        <taxon>Streptophyta</taxon>
        <taxon>Embryophyta</taxon>
        <taxon>Tracheophyta</taxon>
        <taxon>Lycopodiopsida</taxon>
        <taxon>Lycopodiales</taxon>
        <taxon>Lycopodiaceae</taxon>
        <taxon>Lycopodioideae</taxon>
        <taxon>Diphasiastrum</taxon>
    </lineage>
</organism>
<dbReference type="EMBL" id="CM055093">
    <property type="protein sequence ID" value="KAJ7566824.1"/>
    <property type="molecule type" value="Genomic_DNA"/>
</dbReference>
<reference evidence="2" key="1">
    <citation type="journal article" date="2024" name="Proc. Natl. Acad. Sci. U.S.A.">
        <title>Extraordinary preservation of gene collinearity over three hundred million years revealed in homosporous lycophytes.</title>
        <authorList>
            <person name="Li C."/>
            <person name="Wickell D."/>
            <person name="Kuo L.Y."/>
            <person name="Chen X."/>
            <person name="Nie B."/>
            <person name="Liao X."/>
            <person name="Peng D."/>
            <person name="Ji J."/>
            <person name="Jenkins J."/>
            <person name="Williams M."/>
            <person name="Shu S."/>
            <person name="Plott C."/>
            <person name="Barry K."/>
            <person name="Rajasekar S."/>
            <person name="Grimwood J."/>
            <person name="Han X."/>
            <person name="Sun S."/>
            <person name="Hou Z."/>
            <person name="He W."/>
            <person name="Dai G."/>
            <person name="Sun C."/>
            <person name="Schmutz J."/>
            <person name="Leebens-Mack J.H."/>
            <person name="Li F.W."/>
            <person name="Wang L."/>
        </authorList>
    </citation>
    <scope>NUCLEOTIDE SEQUENCE [LARGE SCALE GENOMIC DNA]</scope>
    <source>
        <strain evidence="2">cv. PW_Plant_1</strain>
    </source>
</reference>
<keyword evidence="2" id="KW-1185">Reference proteome</keyword>
<name>A0ACC2EK67_DIPCM</name>
<protein>
    <submittedName>
        <fullName evidence="1">Uncharacterized protein</fullName>
    </submittedName>
</protein>
<accession>A0ACC2EK67</accession>
<evidence type="ECO:0000313" key="1">
    <source>
        <dbReference type="EMBL" id="KAJ7566824.1"/>
    </source>
</evidence>
<comment type="caution">
    <text evidence="1">The sequence shown here is derived from an EMBL/GenBank/DDBJ whole genome shotgun (WGS) entry which is preliminary data.</text>
</comment>
<sequence length="364" mass="39283">MEWSAVPKAGYPIKPLTAAGLQRPYMSFQNLLLPFKLLFSMWLSWKIIKDFRPDVVVGTGGYVAAPVCLVAALTGHPLVIQEQNACPGITNRILSQFAIKIFVAFSSAASFFPKEKCALRGNPTRLAFNRYISSAVSRRLFFPNGLPISLQAVRRRKHSEQAVLQANSDSLEVLLILGGSLGARSINLAVAGMVSEMLEKYPGRHVIWQTGVKYFDQMVSLVKGHPRLVILGFIDKMEMAFAAADLVVARAGAITCSEILVAGKPSILVPSSNVAEDHQMKNASFMVQTGASKLLLDKGLNSETLATVINDTLGSKGLVQGMSANASKAAAPYAARQIAEELLLIARKKAADTLCKSSAKICFT</sequence>